<reference evidence="2" key="1">
    <citation type="submission" date="2018-12" db="EMBL/GenBank/DDBJ databases">
        <title>Tengunoibacter tsumagoiensis gen. nov., sp. nov., Dictyobacter kobayashii sp. nov., D. alpinus sp. nov., and D. joshuensis sp. nov. and description of Dictyobacteraceae fam. nov. within the order Ktedonobacterales isolated from Tengu-no-mugimeshi.</title>
        <authorList>
            <person name="Wang C.M."/>
            <person name="Zheng Y."/>
            <person name="Sakai Y."/>
            <person name="Toyoda A."/>
            <person name="Minakuchi Y."/>
            <person name="Abe K."/>
            <person name="Yokota A."/>
            <person name="Yabe S."/>
        </authorList>
    </citation>
    <scope>NUCLEOTIDE SEQUENCE [LARGE SCALE GENOMIC DNA]</scope>
    <source>
        <strain evidence="2">Uno11</strain>
    </source>
</reference>
<dbReference type="Proteomes" id="UP000287188">
    <property type="component" value="Unassembled WGS sequence"/>
</dbReference>
<dbReference type="AlphaFoldDB" id="A0A402APX8"/>
<evidence type="ECO:0000313" key="2">
    <source>
        <dbReference type="Proteomes" id="UP000287188"/>
    </source>
</evidence>
<accession>A0A402APX8</accession>
<sequence length="153" mass="17573">MLKYAVLSELYSISCFSIHQVRKMSRILLPAVDDPIVEPTRTEPRRQRGGWSLKPRPRIGLDLGSDDDLLLLRNTTAVPWSIYHDYHHIGIIDPDELLAMHLCKHGTLSARPSGTQDSVEYLVLPLTYIVNEVYIYRRHFAADLEVYDMRALA</sequence>
<dbReference type="EMBL" id="BIFS01000001">
    <property type="protein sequence ID" value="GCE21177.1"/>
    <property type="molecule type" value="Genomic_DNA"/>
</dbReference>
<proteinExistence type="predicted"/>
<organism evidence="1 2">
    <name type="scientific">Dictyobacter kobayashii</name>
    <dbReference type="NCBI Taxonomy" id="2014872"/>
    <lineage>
        <taxon>Bacteria</taxon>
        <taxon>Bacillati</taxon>
        <taxon>Chloroflexota</taxon>
        <taxon>Ktedonobacteria</taxon>
        <taxon>Ktedonobacterales</taxon>
        <taxon>Dictyobacteraceae</taxon>
        <taxon>Dictyobacter</taxon>
    </lineage>
</organism>
<keyword evidence="2" id="KW-1185">Reference proteome</keyword>
<evidence type="ECO:0000313" key="1">
    <source>
        <dbReference type="EMBL" id="GCE21177.1"/>
    </source>
</evidence>
<gene>
    <name evidence="1" type="ORF">KDK_49770</name>
</gene>
<comment type="caution">
    <text evidence="1">The sequence shown here is derived from an EMBL/GenBank/DDBJ whole genome shotgun (WGS) entry which is preliminary data.</text>
</comment>
<name>A0A402APX8_9CHLR</name>
<protein>
    <submittedName>
        <fullName evidence="1">Uncharacterized protein</fullName>
    </submittedName>
</protein>